<dbReference type="SUPFAM" id="SSF50346">
    <property type="entry name" value="PRC-barrel domain"/>
    <property type="match status" value="1"/>
</dbReference>
<feature type="region of interest" description="Disordered" evidence="1">
    <location>
        <begin position="172"/>
        <end position="202"/>
    </location>
</feature>
<gene>
    <name evidence="5" type="ORF">YBN1229_v1_0647</name>
</gene>
<dbReference type="KEGG" id="fiy:BN1229_v1_0647"/>
<sequence>MRLSSLALGLLVFTMPAHAQTTAEQQAPPRSDAGSAAQEFVTEAAVGNRYEIQSSNLASRKSLGEAFSTYVQQNIADHTDLEARLITAAKSIGATIPTELDTKHNKMIEKLRSASDAEFGELFRSQQIDSHEEAIRLYQAYSQSGENDELRNFVESTLPVLRRHLQIAQNLTQEPKIAGQSDDRQKTQRQTQRQTQGLELKRQVLSTAGPDHFMASELPDTDVYGANGEEIGEVHDVLMNRKGEGVAIIVSVGGFLGLGEKYVAVPLDAVQINATREDGEKEPAEPNRVVLHGMSRQELEDAPNFATD</sequence>
<feature type="compositionally biased region" description="Basic and acidic residues" evidence="1">
    <location>
        <begin position="276"/>
        <end position="285"/>
    </location>
</feature>
<dbReference type="RefSeq" id="WP_052743648.1">
    <property type="nucleotide sequence ID" value="NZ_LN829118.1"/>
</dbReference>
<keyword evidence="2" id="KW-0732">Signal</keyword>
<dbReference type="PANTHER" id="PTHR38593">
    <property type="entry name" value="BLR2558 PROTEIN"/>
    <property type="match status" value="1"/>
</dbReference>
<dbReference type="AlphaFoldDB" id="A0A0D6JB44"/>
<evidence type="ECO:0000259" key="4">
    <source>
        <dbReference type="Pfam" id="PF13628"/>
    </source>
</evidence>
<organism evidence="5 6">
    <name type="scientific">Candidatus Filomicrobium marinum</name>
    <dbReference type="NCBI Taxonomy" id="1608628"/>
    <lineage>
        <taxon>Bacteria</taxon>
        <taxon>Pseudomonadati</taxon>
        <taxon>Pseudomonadota</taxon>
        <taxon>Alphaproteobacteria</taxon>
        <taxon>Hyphomicrobiales</taxon>
        <taxon>Hyphomicrobiaceae</taxon>
        <taxon>Filomicrobium</taxon>
    </lineage>
</organism>
<evidence type="ECO:0000259" key="3">
    <source>
        <dbReference type="Pfam" id="PF05239"/>
    </source>
</evidence>
<dbReference type="Proteomes" id="UP000033187">
    <property type="component" value="Chromosome 1"/>
</dbReference>
<reference evidence="6" key="1">
    <citation type="submission" date="2015-02" db="EMBL/GenBank/DDBJ databases">
        <authorList>
            <person name="Chooi Y.-H."/>
        </authorList>
    </citation>
    <scope>NUCLEOTIDE SEQUENCE [LARGE SCALE GENOMIC DNA]</scope>
    <source>
        <strain evidence="6">strain Y</strain>
    </source>
</reference>
<evidence type="ECO:0000313" key="6">
    <source>
        <dbReference type="Proteomes" id="UP000033187"/>
    </source>
</evidence>
<evidence type="ECO:0000256" key="2">
    <source>
        <dbReference type="SAM" id="SignalP"/>
    </source>
</evidence>
<dbReference type="PANTHER" id="PTHR38593:SF1">
    <property type="entry name" value="BLR2558 PROTEIN"/>
    <property type="match status" value="1"/>
</dbReference>
<dbReference type="InterPro" id="IPR025419">
    <property type="entry name" value="DUF4142"/>
</dbReference>
<name>A0A0D6JB44_9HYPH</name>
<evidence type="ECO:0008006" key="7">
    <source>
        <dbReference type="Google" id="ProtNLM"/>
    </source>
</evidence>
<dbReference type="OrthoDB" id="7274881at2"/>
<dbReference type="InterPro" id="IPR027275">
    <property type="entry name" value="PRC-brl_dom"/>
</dbReference>
<accession>A0A0D6JB44</accession>
<dbReference type="Pfam" id="PF13628">
    <property type="entry name" value="DUF4142"/>
    <property type="match status" value="1"/>
</dbReference>
<dbReference type="InterPro" id="IPR012347">
    <property type="entry name" value="Ferritin-like"/>
</dbReference>
<feature type="signal peptide" evidence="2">
    <location>
        <begin position="1"/>
        <end position="19"/>
    </location>
</feature>
<dbReference type="InterPro" id="IPR011033">
    <property type="entry name" value="PRC_barrel-like_sf"/>
</dbReference>
<keyword evidence="6" id="KW-1185">Reference proteome</keyword>
<dbReference type="Gene3D" id="1.20.1260.10">
    <property type="match status" value="1"/>
</dbReference>
<feature type="domain" description="PRC-barrel" evidence="3">
    <location>
        <begin position="211"/>
        <end position="272"/>
    </location>
</feature>
<feature type="chain" id="PRO_5002306282" description="DUF4142 domain-containing protein" evidence="2">
    <location>
        <begin position="20"/>
        <end position="308"/>
    </location>
</feature>
<dbReference type="Pfam" id="PF05239">
    <property type="entry name" value="PRC"/>
    <property type="match status" value="1"/>
</dbReference>
<dbReference type="KEGG" id="fil:BN1229_v1_0643"/>
<dbReference type="Gene3D" id="2.30.30.240">
    <property type="entry name" value="PRC-barrel domain"/>
    <property type="match status" value="1"/>
</dbReference>
<evidence type="ECO:0000313" key="5">
    <source>
        <dbReference type="EMBL" id="CPR16096.1"/>
    </source>
</evidence>
<proteinExistence type="predicted"/>
<evidence type="ECO:0000256" key="1">
    <source>
        <dbReference type="SAM" id="MobiDB-lite"/>
    </source>
</evidence>
<feature type="domain" description="DUF4142" evidence="4">
    <location>
        <begin position="37"/>
        <end position="171"/>
    </location>
</feature>
<dbReference type="EMBL" id="LN829119">
    <property type="protein sequence ID" value="CPR16096.1"/>
    <property type="molecule type" value="Genomic_DNA"/>
</dbReference>
<protein>
    <recommendedName>
        <fullName evidence="7">DUF4142 domain-containing protein</fullName>
    </recommendedName>
</protein>
<feature type="region of interest" description="Disordered" evidence="1">
    <location>
        <begin position="276"/>
        <end position="308"/>
    </location>
</feature>